<comment type="caution">
    <text evidence="3">The sequence shown here is derived from an EMBL/GenBank/DDBJ whole genome shotgun (WGS) entry which is preliminary data.</text>
</comment>
<dbReference type="InterPro" id="IPR001611">
    <property type="entry name" value="Leu-rich_rpt"/>
</dbReference>
<feature type="compositionally biased region" description="Basic and acidic residues" evidence="1">
    <location>
        <begin position="323"/>
        <end position="334"/>
    </location>
</feature>
<keyword evidence="4" id="KW-1185">Reference proteome</keyword>
<dbReference type="PANTHER" id="PTHR13318">
    <property type="entry name" value="PARTNER OF PAIRED, ISOFORM B-RELATED"/>
    <property type="match status" value="1"/>
</dbReference>
<feature type="region of interest" description="Disordered" evidence="1">
    <location>
        <begin position="259"/>
        <end position="334"/>
    </location>
</feature>
<dbReference type="Pfam" id="PF25372">
    <property type="entry name" value="DUF7885"/>
    <property type="match status" value="1"/>
</dbReference>
<dbReference type="FunFam" id="3.80.10.10:FF:000357">
    <property type="entry name" value="F-box/LRR-repeat protein 15"/>
    <property type="match status" value="1"/>
</dbReference>
<dbReference type="Pfam" id="PF13516">
    <property type="entry name" value="LRR_6"/>
    <property type="match status" value="1"/>
</dbReference>
<dbReference type="Gene3D" id="3.80.10.10">
    <property type="entry name" value="Ribonuclease Inhibitor"/>
    <property type="match status" value="4"/>
</dbReference>
<dbReference type="Pfam" id="PF12937">
    <property type="entry name" value="F-box-like"/>
    <property type="match status" value="1"/>
</dbReference>
<dbReference type="InterPro" id="IPR057207">
    <property type="entry name" value="FBXL15_LRR"/>
</dbReference>
<gene>
    <name evidence="3" type="ORF">KC19_4G238900</name>
</gene>
<dbReference type="PROSITE" id="PS50181">
    <property type="entry name" value="FBOX"/>
    <property type="match status" value="1"/>
</dbReference>
<evidence type="ECO:0000313" key="3">
    <source>
        <dbReference type="EMBL" id="KAG0581278.1"/>
    </source>
</evidence>
<dbReference type="GO" id="GO:0019005">
    <property type="term" value="C:SCF ubiquitin ligase complex"/>
    <property type="evidence" value="ECO:0007669"/>
    <property type="project" value="TreeGrafter"/>
</dbReference>
<evidence type="ECO:0000259" key="2">
    <source>
        <dbReference type="PROSITE" id="PS50181"/>
    </source>
</evidence>
<dbReference type="PANTHER" id="PTHR13318:SF178">
    <property type="entry name" value="OS02G0200900 PROTEIN"/>
    <property type="match status" value="1"/>
</dbReference>
<dbReference type="Gene3D" id="1.20.1280.50">
    <property type="match status" value="1"/>
</dbReference>
<dbReference type="SUPFAM" id="SSF52047">
    <property type="entry name" value="RNI-like"/>
    <property type="match status" value="4"/>
</dbReference>
<dbReference type="SMART" id="SM00256">
    <property type="entry name" value="FBOX"/>
    <property type="match status" value="1"/>
</dbReference>
<feature type="compositionally biased region" description="Low complexity" evidence="1">
    <location>
        <begin position="291"/>
        <end position="306"/>
    </location>
</feature>
<proteinExistence type="predicted"/>
<dbReference type="FunFam" id="3.80.10.10:FF:001684">
    <property type="entry name" value="Predicted protein"/>
    <property type="match status" value="1"/>
</dbReference>
<dbReference type="AlphaFoldDB" id="A0A8T0IFH5"/>
<dbReference type="InterPro" id="IPR001810">
    <property type="entry name" value="F-box_dom"/>
</dbReference>
<organism evidence="3 4">
    <name type="scientific">Ceratodon purpureus</name>
    <name type="common">Fire moss</name>
    <name type="synonym">Dicranum purpureum</name>
    <dbReference type="NCBI Taxonomy" id="3225"/>
    <lineage>
        <taxon>Eukaryota</taxon>
        <taxon>Viridiplantae</taxon>
        <taxon>Streptophyta</taxon>
        <taxon>Embryophyta</taxon>
        <taxon>Bryophyta</taxon>
        <taxon>Bryophytina</taxon>
        <taxon>Bryopsida</taxon>
        <taxon>Dicranidae</taxon>
        <taxon>Pseudoditrichales</taxon>
        <taxon>Ditrichaceae</taxon>
        <taxon>Ceratodon</taxon>
    </lineage>
</organism>
<protein>
    <recommendedName>
        <fullName evidence="2">F-box domain-containing protein</fullName>
    </recommendedName>
</protein>
<reference evidence="3" key="1">
    <citation type="submission" date="2020-06" db="EMBL/GenBank/DDBJ databases">
        <title>WGS assembly of Ceratodon purpureus strain R40.</title>
        <authorList>
            <person name="Carey S.B."/>
            <person name="Jenkins J."/>
            <person name="Shu S."/>
            <person name="Lovell J.T."/>
            <person name="Sreedasyam A."/>
            <person name="Maumus F."/>
            <person name="Tiley G.P."/>
            <person name="Fernandez-Pozo N."/>
            <person name="Barry K."/>
            <person name="Chen C."/>
            <person name="Wang M."/>
            <person name="Lipzen A."/>
            <person name="Daum C."/>
            <person name="Saski C.A."/>
            <person name="Payton A.C."/>
            <person name="Mcbreen J.C."/>
            <person name="Conrad R.E."/>
            <person name="Kollar L.M."/>
            <person name="Olsson S."/>
            <person name="Huttunen S."/>
            <person name="Landis J.B."/>
            <person name="Wickett N.J."/>
            <person name="Johnson M.G."/>
            <person name="Rensing S.A."/>
            <person name="Grimwood J."/>
            <person name="Schmutz J."/>
            <person name="Mcdaniel S.F."/>
        </authorList>
    </citation>
    <scope>NUCLEOTIDE SEQUENCE</scope>
    <source>
        <strain evidence="3">R40</strain>
    </source>
</reference>
<dbReference type="InterPro" id="IPR032675">
    <property type="entry name" value="LRR_dom_sf"/>
</dbReference>
<dbReference type="Proteomes" id="UP000822688">
    <property type="component" value="Chromosome 4"/>
</dbReference>
<evidence type="ECO:0000256" key="1">
    <source>
        <dbReference type="SAM" id="MobiDB-lite"/>
    </source>
</evidence>
<feature type="domain" description="F-box" evidence="2">
    <location>
        <begin position="332"/>
        <end position="378"/>
    </location>
</feature>
<name>A0A8T0IFH5_CERPU</name>
<feature type="compositionally biased region" description="Low complexity" evidence="1">
    <location>
        <begin position="262"/>
        <end position="278"/>
    </location>
</feature>
<dbReference type="EMBL" id="CM026424">
    <property type="protein sequence ID" value="KAG0581278.1"/>
    <property type="molecule type" value="Genomic_DNA"/>
</dbReference>
<dbReference type="SMART" id="SM00367">
    <property type="entry name" value="LRR_CC"/>
    <property type="match status" value="12"/>
</dbReference>
<dbReference type="GO" id="GO:0031146">
    <property type="term" value="P:SCF-dependent proteasomal ubiquitin-dependent protein catabolic process"/>
    <property type="evidence" value="ECO:0007669"/>
    <property type="project" value="TreeGrafter"/>
</dbReference>
<accession>A0A8T0IFH5</accession>
<sequence>MAADNTLGGITWLADGLQIGSETANGGEQQLPSDVDGDVNRNKEIRDMVLPAVRLARDPAIVARIHEEALMYSDVPDHSTISGIASSLWRTFEGQSSSALLSLSPPHSPRLWRHDTDEQFKHSESPIREAADVNDTFLSGYVSFDGEFKIPEIQPEARASVIPIDYVPLQKLKDRLTSDEDDGVQSVGSPVMGTLQAGNVLEAAAVQGTPLQRLEALHSQELRNLRHLPHARSFIQHPTTPQKIHLQRKRAKFLPLLSRHPTSSLAGGSSTAHSGSSSRQSLHFDGWAKEGLSLGPPSNPSSQLPGGIDGNMETDNAGDDDKEMNNDEQKDNEPRFDLTDDLLLKVFSFLDHVTLCHAAMVCRQWRAASAHEDFWKSLNFENRQVTNAQVAELCNRYPKATELHLKNTANVEEGRVRDAIFSLRKLEILTLGRNFLTEMFFHALSDCASLRKLNITDAILGSGGAQEVQLRHEGLRSLQIIKCRVLRIAIRCPQLEELSLKRTGTASAMLHCPRLTSLDVSSCHKLSDAGVRTAAIACPLLLSLNMSNCAYVTDDTLREISLACTHLQTLDASYCPNISLEGVRMPMLTELRLESCEGINSSSMAALSHCTMLEVLAMDCCWLLTSVNLDLPHLRSISLANNKKLVELTLRSPFLVSLNLTNCPALNRIDLTSSSLPRLDLKQQSGLSSMALHCRWLQVVDLSDCESLTDLVCNVFSEGGGCPKLNTLILDNCDGLVKVKLSTSSLEKLSLVCCKKVTTLELSCPALQQLHLDGCDRLIDASFAPVGLQSLNLGICPHLTNLVIKADQMTVLDLRGCGLLSQTSIDCPNLSSLDASYCSQLGDECLTSTTSACPAIQHLVLANCFLVGPAGLLALKQLVDLTTLDLSYTFLTDLSPIFEACPRLKVLRLSACKYLKETALDALHGGKKLPELQELDISYGSLGRRAIEGVLAHCPHLVHISLNGCANVTDHLWAHLSSPTESLEPIDVMDTLPTGAVSTDLVVDDSDAMDASINLNMVDYALQTVVGKGSEVQTSTSERALQSLSCVGCQNVRSVSIMAETCPHLSTVNLSLSTNIREIYLACSNLTSLNLSNCAALSVLNLECPRLATLSLHACGIGPEMLEVALEGCTMLETLDLRNCTQVCYNTTKSSLAILYIFRRILVSGFRRTLVNLIALSFSSAFVNGRRGLRRLDLTVLFFKLAYSSEDLT</sequence>
<dbReference type="InterPro" id="IPR006553">
    <property type="entry name" value="Leu-rich_rpt_Cys-con_subtyp"/>
</dbReference>
<dbReference type="CDD" id="cd22109">
    <property type="entry name" value="F-box_FBXO41"/>
    <property type="match status" value="1"/>
</dbReference>
<evidence type="ECO:0000313" key="4">
    <source>
        <dbReference type="Proteomes" id="UP000822688"/>
    </source>
</evidence>
<dbReference type="FunFam" id="1.20.1280.50:FF:000110">
    <property type="entry name" value="Predicted protein"/>
    <property type="match status" value="1"/>
</dbReference>